<evidence type="ECO:0000256" key="5">
    <source>
        <dbReference type="SAM" id="Phobius"/>
    </source>
</evidence>
<dbReference type="Pfam" id="PF01694">
    <property type="entry name" value="Rhomboid"/>
    <property type="match status" value="1"/>
</dbReference>
<reference evidence="7" key="2">
    <citation type="journal article" date="2012" name="PLoS ONE">
        <title>A Deeply Branching Thermophilic Bacterium with an Ancient Acetyl-CoA Pathway Dominates a Subsurface Ecosystem.</title>
        <authorList>
            <person name="Takami H."/>
            <person name="Noguchi H."/>
            <person name="Takaki Y."/>
            <person name="Uchiyama I."/>
            <person name="Toyoda A."/>
            <person name="Nishi S."/>
            <person name="Chee G.-J."/>
            <person name="Arai W."/>
            <person name="Nunoura T."/>
            <person name="Itoh T."/>
            <person name="Hattori M."/>
            <person name="Takai K."/>
        </authorList>
    </citation>
    <scope>NUCLEOTIDE SEQUENCE</scope>
</reference>
<proteinExistence type="predicted"/>
<keyword evidence="2 5" id="KW-0812">Transmembrane</keyword>
<feature type="domain" description="Peptidase S54 rhomboid" evidence="6">
    <location>
        <begin position="6"/>
        <end position="94"/>
    </location>
</feature>
<dbReference type="GO" id="GO:0016020">
    <property type="term" value="C:membrane"/>
    <property type="evidence" value="ECO:0007669"/>
    <property type="project" value="UniProtKB-SubCell"/>
</dbReference>
<evidence type="ECO:0000259" key="6">
    <source>
        <dbReference type="Pfam" id="PF01694"/>
    </source>
</evidence>
<protein>
    <recommendedName>
        <fullName evidence="6">Peptidase S54 rhomboid domain-containing protein</fullName>
    </recommendedName>
</protein>
<dbReference type="AlphaFoldDB" id="H5SM97"/>
<sequence>MVFAGVMSCVVEAVGHALLQGENTIGIGFSGVVSGVITASLADQPTAKLLGFIPAWIVGIVFVIQTLHDALFTEGRVSEWAHLGGAIGGILFVEMVWG</sequence>
<gene>
    <name evidence="7" type="ORF">HGMM_F50B04C09</name>
</gene>
<dbReference type="EMBL" id="AP011772">
    <property type="protein sequence ID" value="BAL57283.1"/>
    <property type="molecule type" value="Genomic_DNA"/>
</dbReference>
<feature type="transmembrane region" description="Helical" evidence="5">
    <location>
        <begin position="80"/>
        <end position="97"/>
    </location>
</feature>
<name>H5SM97_9BACT</name>
<dbReference type="GO" id="GO:0004252">
    <property type="term" value="F:serine-type endopeptidase activity"/>
    <property type="evidence" value="ECO:0007669"/>
    <property type="project" value="InterPro"/>
</dbReference>
<dbReference type="SUPFAM" id="SSF144091">
    <property type="entry name" value="Rhomboid-like"/>
    <property type="match status" value="1"/>
</dbReference>
<feature type="transmembrane region" description="Helical" evidence="5">
    <location>
        <begin position="49"/>
        <end position="68"/>
    </location>
</feature>
<evidence type="ECO:0000256" key="1">
    <source>
        <dbReference type="ARBA" id="ARBA00004141"/>
    </source>
</evidence>
<evidence type="ECO:0000256" key="2">
    <source>
        <dbReference type="ARBA" id="ARBA00022692"/>
    </source>
</evidence>
<evidence type="ECO:0000256" key="3">
    <source>
        <dbReference type="ARBA" id="ARBA00022989"/>
    </source>
</evidence>
<keyword evidence="3 5" id="KW-1133">Transmembrane helix</keyword>
<reference evidence="7" key="1">
    <citation type="journal article" date="2005" name="Environ. Microbiol.">
        <title>Genetic and functional properties of uncultivated thermophilic crenarchaeotes from a subsurface gold mine as revealed by analysis of genome fragments.</title>
        <authorList>
            <person name="Nunoura T."/>
            <person name="Hirayama H."/>
            <person name="Takami H."/>
            <person name="Oida H."/>
            <person name="Nishi S."/>
            <person name="Shimamura S."/>
            <person name="Suzuki Y."/>
            <person name="Inagaki F."/>
            <person name="Takai K."/>
            <person name="Nealson K.H."/>
            <person name="Horikoshi K."/>
        </authorList>
    </citation>
    <scope>NUCLEOTIDE SEQUENCE</scope>
</reference>
<organism evidence="7">
    <name type="scientific">uncultured Bacteroidota bacterium</name>
    <dbReference type="NCBI Taxonomy" id="152509"/>
    <lineage>
        <taxon>Bacteria</taxon>
        <taxon>Pseudomonadati</taxon>
        <taxon>Bacteroidota</taxon>
        <taxon>environmental samples</taxon>
    </lineage>
</organism>
<evidence type="ECO:0000256" key="4">
    <source>
        <dbReference type="ARBA" id="ARBA00023136"/>
    </source>
</evidence>
<dbReference type="Gene3D" id="1.20.1540.10">
    <property type="entry name" value="Rhomboid-like"/>
    <property type="match status" value="1"/>
</dbReference>
<comment type="subcellular location">
    <subcellularLocation>
        <location evidence="1">Membrane</location>
        <topology evidence="1">Multi-pass membrane protein</topology>
    </subcellularLocation>
</comment>
<feature type="transmembrane region" description="Helical" evidence="5">
    <location>
        <begin position="23"/>
        <end position="42"/>
    </location>
</feature>
<keyword evidence="4 5" id="KW-0472">Membrane</keyword>
<evidence type="ECO:0000313" key="7">
    <source>
        <dbReference type="EMBL" id="BAL57283.1"/>
    </source>
</evidence>
<dbReference type="InterPro" id="IPR022764">
    <property type="entry name" value="Peptidase_S54_rhomboid_dom"/>
</dbReference>
<accession>H5SM97</accession>
<dbReference type="InterPro" id="IPR035952">
    <property type="entry name" value="Rhomboid-like_sf"/>
</dbReference>